<organism evidence="1 2">
    <name type="scientific">Rosistilla ulvae</name>
    <dbReference type="NCBI Taxonomy" id="1930277"/>
    <lineage>
        <taxon>Bacteria</taxon>
        <taxon>Pseudomonadati</taxon>
        <taxon>Planctomycetota</taxon>
        <taxon>Planctomycetia</taxon>
        <taxon>Pirellulales</taxon>
        <taxon>Pirellulaceae</taxon>
        <taxon>Rosistilla</taxon>
    </lineage>
</organism>
<keyword evidence="2" id="KW-1185">Reference proteome</keyword>
<reference evidence="1 2" key="1">
    <citation type="submission" date="2019-02" db="EMBL/GenBank/DDBJ databases">
        <title>Deep-cultivation of Planctomycetes and their phenomic and genomic characterization uncovers novel biology.</title>
        <authorList>
            <person name="Wiegand S."/>
            <person name="Jogler M."/>
            <person name="Boedeker C."/>
            <person name="Pinto D."/>
            <person name="Vollmers J."/>
            <person name="Rivas-Marin E."/>
            <person name="Kohn T."/>
            <person name="Peeters S.H."/>
            <person name="Heuer A."/>
            <person name="Rast P."/>
            <person name="Oberbeckmann S."/>
            <person name="Bunk B."/>
            <person name="Jeske O."/>
            <person name="Meyerdierks A."/>
            <person name="Storesund J.E."/>
            <person name="Kallscheuer N."/>
            <person name="Luecker S."/>
            <person name="Lage O.M."/>
            <person name="Pohl T."/>
            <person name="Merkel B.J."/>
            <person name="Hornburger P."/>
            <person name="Mueller R.-W."/>
            <person name="Bruemmer F."/>
            <person name="Labrenz M."/>
            <person name="Spormann A.M."/>
            <person name="Op den Camp H."/>
            <person name="Overmann J."/>
            <person name="Amann R."/>
            <person name="Jetten M.S.M."/>
            <person name="Mascher T."/>
            <person name="Medema M.H."/>
            <person name="Devos D.P."/>
            <person name="Kaster A.-K."/>
            <person name="Ovreas L."/>
            <person name="Rohde M."/>
            <person name="Galperin M.Y."/>
            <person name="Jogler C."/>
        </authorList>
    </citation>
    <scope>NUCLEOTIDE SEQUENCE [LARGE SCALE GENOMIC DNA]</scope>
    <source>
        <strain evidence="1 2">EC9</strain>
    </source>
</reference>
<dbReference type="PROSITE" id="PS51257">
    <property type="entry name" value="PROKAR_LIPOPROTEIN"/>
    <property type="match status" value="1"/>
</dbReference>
<dbReference type="Proteomes" id="UP000319557">
    <property type="component" value="Chromosome"/>
</dbReference>
<proteinExistence type="predicted"/>
<dbReference type="RefSeq" id="WP_145344892.1">
    <property type="nucleotide sequence ID" value="NZ_CP036261.1"/>
</dbReference>
<accession>A0A517LZI6</accession>
<dbReference type="OrthoDB" id="250183at2"/>
<gene>
    <name evidence="1" type="ORF">EC9_22190</name>
</gene>
<evidence type="ECO:0000313" key="1">
    <source>
        <dbReference type="EMBL" id="QDS88033.1"/>
    </source>
</evidence>
<dbReference type="AlphaFoldDB" id="A0A517LZI6"/>
<dbReference type="KEGG" id="ruv:EC9_22190"/>
<evidence type="ECO:0000313" key="2">
    <source>
        <dbReference type="Proteomes" id="UP000319557"/>
    </source>
</evidence>
<name>A0A517LZI6_9BACT</name>
<sequence length="459" mass="50727" precursor="true">MTINSTRLSPKSWLPRWNPVGLLLLIVIASCSIAAGQESTDTDADDRQARAEVDRLFSGLDGRTLAERQAAERDLIDLGPQILKFLPRENDLPTAEMRQRMRRIRSQLEQLESTTSIDATPVTIRDARTLGDALGQISAQTKVQFAGAIKESLPVKIDAVKIPFWNAVDEVLDAAELDIDRFGGVEGSLKLVPRSPDRPRRSDTAAYSGVFRVEPISVTARRDLHNPRLSGLDLLIDISWELRLTPIGLSLPLKEFGAKLDNGDVLQLQASAETAEAMPNAGIPSTQTLIPFELPAGRPAKIDTLSGTIDALLPGKIKHFDFDLGDDNFPPRDAGDVTVTLESVRGNGSLHELRVNVKFKQADRALESHRGWVFDNPAYVTAANTDQDETREDAAAEQAPPPRIENLGYEIYRQTSDEIGIGYLFDLEGQPARFRFHYETPASIVRSEVRFTLHDILLP</sequence>
<dbReference type="EMBL" id="CP036261">
    <property type="protein sequence ID" value="QDS88033.1"/>
    <property type="molecule type" value="Genomic_DNA"/>
</dbReference>
<protein>
    <submittedName>
        <fullName evidence="1">Uncharacterized protein</fullName>
    </submittedName>
</protein>